<feature type="region of interest" description="Disordered" evidence="1">
    <location>
        <begin position="105"/>
        <end position="131"/>
    </location>
</feature>
<dbReference type="Proteomes" id="UP000187455">
    <property type="component" value="Unassembled WGS sequence"/>
</dbReference>
<proteinExistence type="predicted"/>
<sequence>MEMVMRNHDLVKSGVYPYGFDPEFEAWREVADYICSDTSVSSCSEVLKLGDDLGPSVKLAEEPVMEALTSSIIGFSLSADPNPPVRFSPSIPTMGAVKTLSVVSTGSNGRSADRRSKGVISGLKSLPGEGERCTNNSALSVASSLATQQQFRSEDLYQSN</sequence>
<reference evidence="2 3" key="1">
    <citation type="journal article" date="2016" name="Mol. Biol. Evol.">
        <title>Genome-Wide Survey of Gut Fungi (Harpellales) Reveals the First Horizontally Transferred Ubiquitin Gene from a Mosquito Host.</title>
        <authorList>
            <person name="Wang Y."/>
            <person name="White M.M."/>
            <person name="Kvist S."/>
            <person name="Moncalvo J.M."/>
        </authorList>
    </citation>
    <scope>NUCLEOTIDE SEQUENCE [LARGE SCALE GENOMIC DNA]</scope>
    <source>
        <strain evidence="2 3">ALG-7-W6</strain>
    </source>
</reference>
<evidence type="ECO:0000313" key="2">
    <source>
        <dbReference type="EMBL" id="OLY85766.1"/>
    </source>
</evidence>
<accession>A0A1R0H9H0</accession>
<dbReference type="EMBL" id="LSSL01000007">
    <property type="protein sequence ID" value="OLY85766.1"/>
    <property type="molecule type" value="Genomic_DNA"/>
</dbReference>
<gene>
    <name evidence="2" type="ORF">AYI68_g42</name>
</gene>
<organism evidence="2 3">
    <name type="scientific">Smittium mucronatum</name>
    <dbReference type="NCBI Taxonomy" id="133383"/>
    <lineage>
        <taxon>Eukaryota</taxon>
        <taxon>Fungi</taxon>
        <taxon>Fungi incertae sedis</taxon>
        <taxon>Zoopagomycota</taxon>
        <taxon>Kickxellomycotina</taxon>
        <taxon>Harpellomycetes</taxon>
        <taxon>Harpellales</taxon>
        <taxon>Legeriomycetaceae</taxon>
        <taxon>Smittium</taxon>
    </lineage>
</organism>
<evidence type="ECO:0000313" key="3">
    <source>
        <dbReference type="Proteomes" id="UP000187455"/>
    </source>
</evidence>
<name>A0A1R0H9H0_9FUNG</name>
<evidence type="ECO:0000256" key="1">
    <source>
        <dbReference type="SAM" id="MobiDB-lite"/>
    </source>
</evidence>
<dbReference type="AlphaFoldDB" id="A0A1R0H9H0"/>
<protein>
    <submittedName>
        <fullName evidence="2">Uncharacterized protein</fullName>
    </submittedName>
</protein>
<comment type="caution">
    <text evidence="2">The sequence shown here is derived from an EMBL/GenBank/DDBJ whole genome shotgun (WGS) entry which is preliminary data.</text>
</comment>
<keyword evidence="3" id="KW-1185">Reference proteome</keyword>